<protein>
    <recommendedName>
        <fullName evidence="3">RNI-like protein</fullName>
    </recommendedName>
</protein>
<dbReference type="SUPFAM" id="SSF52047">
    <property type="entry name" value="RNI-like"/>
    <property type="match status" value="1"/>
</dbReference>
<dbReference type="RefSeq" id="XP_008078627.1">
    <property type="nucleotide sequence ID" value="XM_008080436.1"/>
</dbReference>
<dbReference type="GeneID" id="19469433"/>
<keyword evidence="2" id="KW-1185">Reference proteome</keyword>
<reference evidence="1 2" key="1">
    <citation type="journal article" date="2013" name="BMC Genomics">
        <title>Genomics-driven discovery of the pneumocandin biosynthetic gene cluster in the fungus Glarea lozoyensis.</title>
        <authorList>
            <person name="Chen L."/>
            <person name="Yue Q."/>
            <person name="Zhang X."/>
            <person name="Xiang M."/>
            <person name="Wang C."/>
            <person name="Li S."/>
            <person name="Che Y."/>
            <person name="Ortiz-Lopez F.J."/>
            <person name="Bills G.F."/>
            <person name="Liu X."/>
            <person name="An Z."/>
        </authorList>
    </citation>
    <scope>NUCLEOTIDE SEQUENCE [LARGE SCALE GENOMIC DNA]</scope>
    <source>
        <strain evidence="2">ATCC 20868 / MF5171</strain>
    </source>
</reference>
<evidence type="ECO:0000313" key="2">
    <source>
        <dbReference type="Proteomes" id="UP000016922"/>
    </source>
</evidence>
<evidence type="ECO:0000313" key="1">
    <source>
        <dbReference type="EMBL" id="EPE34692.1"/>
    </source>
</evidence>
<gene>
    <name evidence="1" type="ORF">GLAREA_10386</name>
</gene>
<dbReference type="InterPro" id="IPR032675">
    <property type="entry name" value="LRR_dom_sf"/>
</dbReference>
<dbReference type="HOGENOM" id="CLU_024672_0_1_1"/>
<sequence>MALTLESLDLLVLERICEYLDSETDTRRDLWAFSLTSRCCYTASAIQRLCQIKLNIPSPDQCQSELSRWDEILNADRGHRHVRRLKVTNELRNRTNGGPMKEDGKPDNDITGWRDCSFFDVQDFCHPPKDLKRGSGQWGDDASKSEAWVPLAHFIQQLSGLQDLVWSYGYCMPAQILFAIASLGCRLHMHEFRLWSLIQPRDSPQPIDADEYALLTSPYLYSIVIRIVGFAEGFKVDYSREAVIRMIAGVAPNLAHVQLVPIHQGVSLELDQNIELGKPPWRGFFLKETPNTKLPFAGKLRSLVFDGWVDCGLEYWASLTDFSYLRCLDLPWNHADGITMAQMAIRGCFKHLHTLKLGEIEDESDEGQKSLTQFFENIHPLRQLRLSGYINSETFDVIVQRHGRTLLSLEVSPPPRDDVESKTPPVAFNNEVVQRLADLCPNLEQISIPLVRTRGDAEETGIYRALRRLPRLRCALLRLSYTIGPEDDGSWDEGVGKDDPPAAYFHDPEDLPPAYLREVFSNIAVDETLALSIFNTIASGGSLKYLKLEIDMQCTSQLYHTGFLALLRWFSRSWILKRDVRGKDTAVEIQSEETARAGEEWIYQMSEEGMAADRGEEVYVEAFKALWPQKTKEWWNDWTSLPLSNLET</sequence>
<dbReference type="AlphaFoldDB" id="S3D864"/>
<dbReference type="KEGG" id="glz:GLAREA_10386"/>
<proteinExistence type="predicted"/>
<name>S3D864_GLAL2</name>
<organism evidence="1 2">
    <name type="scientific">Glarea lozoyensis (strain ATCC 20868 / MF5171)</name>
    <dbReference type="NCBI Taxonomy" id="1116229"/>
    <lineage>
        <taxon>Eukaryota</taxon>
        <taxon>Fungi</taxon>
        <taxon>Dikarya</taxon>
        <taxon>Ascomycota</taxon>
        <taxon>Pezizomycotina</taxon>
        <taxon>Leotiomycetes</taxon>
        <taxon>Helotiales</taxon>
        <taxon>Helotiaceae</taxon>
        <taxon>Glarea</taxon>
    </lineage>
</organism>
<dbReference type="OrthoDB" id="3945550at2759"/>
<accession>S3D864</accession>
<dbReference type="OMA" id="GHGDFGH"/>
<dbReference type="Gene3D" id="3.80.10.10">
    <property type="entry name" value="Ribonuclease Inhibitor"/>
    <property type="match status" value="1"/>
</dbReference>
<evidence type="ECO:0008006" key="3">
    <source>
        <dbReference type="Google" id="ProtNLM"/>
    </source>
</evidence>
<dbReference type="eggNOG" id="ENOG502SJ7Y">
    <property type="taxonomic scope" value="Eukaryota"/>
</dbReference>
<dbReference type="EMBL" id="KE145356">
    <property type="protein sequence ID" value="EPE34692.1"/>
    <property type="molecule type" value="Genomic_DNA"/>
</dbReference>
<dbReference type="Proteomes" id="UP000016922">
    <property type="component" value="Unassembled WGS sequence"/>
</dbReference>